<comment type="caution">
    <text evidence="3">The sequence shown here is derived from an EMBL/GenBank/DDBJ whole genome shotgun (WGS) entry which is preliminary data.</text>
</comment>
<keyword evidence="2" id="KW-1133">Transmembrane helix</keyword>
<dbReference type="EMBL" id="JBAKAP010000021">
    <property type="protein sequence ID" value="MEL0618259.1"/>
    <property type="molecule type" value="Genomic_DNA"/>
</dbReference>
<evidence type="ECO:0000313" key="3">
    <source>
        <dbReference type="EMBL" id="MEL0618259.1"/>
    </source>
</evidence>
<feature type="compositionally biased region" description="Acidic residues" evidence="1">
    <location>
        <begin position="96"/>
        <end position="109"/>
    </location>
</feature>
<evidence type="ECO:0000256" key="2">
    <source>
        <dbReference type="SAM" id="Phobius"/>
    </source>
</evidence>
<keyword evidence="2" id="KW-0812">Transmembrane</keyword>
<accession>A0ABU9GJD8</accession>
<evidence type="ECO:0000313" key="4">
    <source>
        <dbReference type="Proteomes" id="UP001378242"/>
    </source>
</evidence>
<keyword evidence="4" id="KW-1185">Reference proteome</keyword>
<name>A0ABU9GJD8_COBMA</name>
<evidence type="ECO:0000256" key="1">
    <source>
        <dbReference type="SAM" id="MobiDB-lite"/>
    </source>
</evidence>
<dbReference type="Proteomes" id="UP001378242">
    <property type="component" value="Unassembled WGS sequence"/>
</dbReference>
<organism evidence="3 4">
    <name type="scientific">Cobetia marina</name>
    <name type="common">Deleya marina</name>
    <dbReference type="NCBI Taxonomy" id="28258"/>
    <lineage>
        <taxon>Bacteria</taxon>
        <taxon>Pseudomonadati</taxon>
        <taxon>Pseudomonadota</taxon>
        <taxon>Gammaproteobacteria</taxon>
        <taxon>Oceanospirillales</taxon>
        <taxon>Halomonadaceae</taxon>
        <taxon>Cobetia</taxon>
    </lineage>
</organism>
<sequence length="256" mass="29239">MMEWIANHSKTISAIASIGSFFIWLVYAQLLYHNFRRQRRPRVLINRGKSKGIDSLCIVSNMSAESIFIEHIIARLDTSHGSLLMDVTEFERSYQEGDEQSDNQQDVDSEQSAKEASSSSEWRISDTTRQGPLGSGDFLHIGTFSEVIERMARRNGISLDGHWPSNEQLKFQRLTLSIIGIYGSEDHPIGVERAFRLHDANGECALVPERWDSNRLSSRRQRHKLRKLLNRISGEDISEQSTFQPPSDDESRDKTS</sequence>
<feature type="region of interest" description="Disordered" evidence="1">
    <location>
        <begin position="94"/>
        <end position="129"/>
    </location>
</feature>
<keyword evidence="2" id="KW-0472">Membrane</keyword>
<reference evidence="3 4" key="1">
    <citation type="submission" date="2024-02" db="EMBL/GenBank/DDBJ databases">
        <title>Bacteria isolated from the canopy kelp, Nereocystis luetkeana.</title>
        <authorList>
            <person name="Pfister C.A."/>
            <person name="Younker I.T."/>
            <person name="Light S.H."/>
        </authorList>
    </citation>
    <scope>NUCLEOTIDE SEQUENCE [LARGE SCALE GENOMIC DNA]</scope>
    <source>
        <strain evidence="3 4">TI.5.07</strain>
    </source>
</reference>
<feature type="transmembrane region" description="Helical" evidence="2">
    <location>
        <begin position="12"/>
        <end position="32"/>
    </location>
</feature>
<dbReference type="RefSeq" id="WP_341542794.1">
    <property type="nucleotide sequence ID" value="NZ_JBAKAP010000021.1"/>
</dbReference>
<gene>
    <name evidence="3" type="ORF">V6243_15645</name>
</gene>
<protein>
    <submittedName>
        <fullName evidence="3">Uncharacterized protein</fullName>
    </submittedName>
</protein>
<feature type="region of interest" description="Disordered" evidence="1">
    <location>
        <begin position="236"/>
        <end position="256"/>
    </location>
</feature>
<proteinExistence type="predicted"/>